<comment type="caution">
    <text evidence="3">The sequence shown here is derived from an EMBL/GenBank/DDBJ whole genome shotgun (WGS) entry which is preliminary data.</text>
</comment>
<dbReference type="CDD" id="cd03398">
    <property type="entry name" value="PAP2_haloperoxidase"/>
    <property type="match status" value="1"/>
</dbReference>
<dbReference type="InterPro" id="IPR052559">
    <property type="entry name" value="V-haloperoxidase"/>
</dbReference>
<dbReference type="InterPro" id="IPR055161">
    <property type="entry name" value="NapH1-like_2nd"/>
</dbReference>
<accession>A0A504J5Z6</accession>
<dbReference type="SUPFAM" id="SSF48317">
    <property type="entry name" value="Acid phosphatase/Vanadium-dependent haloperoxidase"/>
    <property type="match status" value="1"/>
</dbReference>
<evidence type="ECO:0000259" key="2">
    <source>
        <dbReference type="Pfam" id="PF22778"/>
    </source>
</evidence>
<dbReference type="EMBL" id="VFWZ01000006">
    <property type="protein sequence ID" value="TPN83942.1"/>
    <property type="molecule type" value="Genomic_DNA"/>
</dbReference>
<organism evidence="3 4">
    <name type="scientific">Aquimarina algicola</name>
    <dbReference type="NCBI Taxonomy" id="2589995"/>
    <lineage>
        <taxon>Bacteria</taxon>
        <taxon>Pseudomonadati</taxon>
        <taxon>Bacteroidota</taxon>
        <taxon>Flavobacteriia</taxon>
        <taxon>Flavobacteriales</taxon>
        <taxon>Flavobacteriaceae</taxon>
        <taxon>Aquimarina</taxon>
    </lineage>
</organism>
<dbReference type="PANTHER" id="PTHR34599">
    <property type="entry name" value="PEROXIDASE-RELATED"/>
    <property type="match status" value="1"/>
</dbReference>
<sequence length="472" mass="53370">MATNNDYTPTEVQIWNRLTCDAIHYVGFSPTIASRALAMVHTAMYDAWTNYNNGGCEVSTTTGNRLQRPDHECTIKNREIAYSHAAYTVLQELFWLELPAEKKNIFRDFMQQCNFDPDDKNMEPDNPSGLGNLCGKLVIDYRSGDRANQYATLEDERYSDFANYCPVNPPVPQPLKYEDRWQPQLINQKPQKFLTAHWGLVQPFALSWPGQFRPCPPASCDEKEYKHQADMVLEYSACLTDEQKLIAEFWAGMHEDKFVDTTKDGDSNRNATPPEQCCRQARYLSRMYKHKNAFDIKMFFALSNALLDAGIAAWDSKVHYDYVRPISAIQDLYRGKTIKAWGGPCEGTQEIEGENWVPYITTPPFAEYVSGHSTFSAAAEEVLCSFCGSSKYGEEVVIPKGGSKIEPNCTPSEEVIIKWETIKGAADEAGMSRLYGGIHFKDGDLEGRKLGNRVGCAVWSKVNQYFLGELGE</sequence>
<dbReference type="AlphaFoldDB" id="A0A504J5Z6"/>
<keyword evidence="4" id="KW-1185">Reference proteome</keyword>
<proteinExistence type="predicted"/>
<evidence type="ECO:0000313" key="4">
    <source>
        <dbReference type="Proteomes" id="UP000315540"/>
    </source>
</evidence>
<dbReference type="Gene3D" id="1.20.144.10">
    <property type="entry name" value="Phosphatidic acid phosphatase type 2/haloperoxidase"/>
    <property type="match status" value="1"/>
</dbReference>
<dbReference type="Pfam" id="PF22778">
    <property type="entry name" value="VCPO_2nd"/>
    <property type="match status" value="1"/>
</dbReference>
<name>A0A504J5Z6_9FLAO</name>
<feature type="domain" description="Vanadium-dependent haloperoxidase NapH1-like second helical-bundle" evidence="2">
    <location>
        <begin position="298"/>
        <end position="459"/>
    </location>
</feature>
<dbReference type="InterPro" id="IPR049283">
    <property type="entry name" value="DUF6851"/>
</dbReference>
<dbReference type="InterPro" id="IPR036938">
    <property type="entry name" value="PAP2/HPO_sf"/>
</dbReference>
<evidence type="ECO:0000313" key="3">
    <source>
        <dbReference type="EMBL" id="TPN83942.1"/>
    </source>
</evidence>
<dbReference type="RefSeq" id="WP_140595250.1">
    <property type="nucleotide sequence ID" value="NZ_VFWZ01000006.1"/>
</dbReference>
<protein>
    <submittedName>
        <fullName evidence="3">Vanadium-dependent haloperoxidase</fullName>
    </submittedName>
</protein>
<dbReference type="PANTHER" id="PTHR34599:SF2">
    <property type="entry name" value="TRAF-TYPE DOMAIN-CONTAINING PROTEIN"/>
    <property type="match status" value="1"/>
</dbReference>
<feature type="domain" description="DUF6851" evidence="1">
    <location>
        <begin position="39"/>
        <end position="183"/>
    </location>
</feature>
<gene>
    <name evidence="3" type="ORF">FHK87_18430</name>
</gene>
<dbReference type="InterPro" id="IPR016119">
    <property type="entry name" value="Br/Cl_peroxidase_C"/>
</dbReference>
<dbReference type="Gene3D" id="1.10.606.10">
    <property type="entry name" value="Vanadium-containing Chloroperoxidase, domain 2"/>
    <property type="match status" value="1"/>
</dbReference>
<dbReference type="Pfam" id="PF21167">
    <property type="entry name" value="DUF6851"/>
    <property type="match status" value="1"/>
</dbReference>
<dbReference type="GO" id="GO:0004601">
    <property type="term" value="F:peroxidase activity"/>
    <property type="evidence" value="ECO:0007669"/>
    <property type="project" value="UniProtKB-KW"/>
</dbReference>
<dbReference type="OrthoDB" id="9780455at2"/>
<evidence type="ECO:0000259" key="1">
    <source>
        <dbReference type="Pfam" id="PF21167"/>
    </source>
</evidence>
<keyword evidence="3" id="KW-0560">Oxidoreductase</keyword>
<keyword evidence="3" id="KW-0575">Peroxidase</keyword>
<reference evidence="3 4" key="1">
    <citation type="submission" date="2019-06" db="EMBL/GenBank/DDBJ databases">
        <authorList>
            <person name="Meng X."/>
        </authorList>
    </citation>
    <scope>NUCLEOTIDE SEQUENCE [LARGE SCALE GENOMIC DNA]</scope>
    <source>
        <strain evidence="3 4">M625</strain>
    </source>
</reference>
<dbReference type="Proteomes" id="UP000315540">
    <property type="component" value="Unassembled WGS sequence"/>
</dbReference>